<dbReference type="AlphaFoldDB" id="A0A7L5EAH2"/>
<dbReference type="Gene3D" id="3.30.10.20">
    <property type="match status" value="1"/>
</dbReference>
<dbReference type="GO" id="GO:0004180">
    <property type="term" value="F:carboxypeptidase activity"/>
    <property type="evidence" value="ECO:0007669"/>
    <property type="project" value="UniProtKB-KW"/>
</dbReference>
<dbReference type="Gene3D" id="3.30.450.330">
    <property type="match status" value="1"/>
</dbReference>
<dbReference type="Pfam" id="PF03793">
    <property type="entry name" value="PASTA"/>
    <property type="match status" value="1"/>
</dbReference>
<dbReference type="CDD" id="cd06575">
    <property type="entry name" value="PASTA_Pbp2x-like_2"/>
    <property type="match status" value="1"/>
</dbReference>
<dbReference type="SUPFAM" id="SSF56601">
    <property type="entry name" value="beta-lactamase/transpeptidase-like"/>
    <property type="match status" value="1"/>
</dbReference>
<name>A0A7L5EAH2_9SPHI</name>
<keyword evidence="7" id="KW-1185">Reference proteome</keyword>
<dbReference type="GO" id="GO:0071555">
    <property type="term" value="P:cell wall organization"/>
    <property type="evidence" value="ECO:0007669"/>
    <property type="project" value="TreeGrafter"/>
</dbReference>
<keyword evidence="2" id="KW-0121">Carboxypeptidase</keyword>
<keyword evidence="4" id="KW-0812">Transmembrane</keyword>
<evidence type="ECO:0000256" key="2">
    <source>
        <dbReference type="ARBA" id="ARBA00022645"/>
    </source>
</evidence>
<dbReference type="KEGG" id="mrob:HH214_16625"/>
<evidence type="ECO:0000259" key="5">
    <source>
        <dbReference type="PROSITE" id="PS51178"/>
    </source>
</evidence>
<dbReference type="SUPFAM" id="SSF56519">
    <property type="entry name" value="Penicillin binding protein dimerisation domain"/>
    <property type="match status" value="1"/>
</dbReference>
<reference evidence="6 7" key="1">
    <citation type="submission" date="2020-04" db="EMBL/GenBank/DDBJ databases">
        <title>Genome sequencing of novel species.</title>
        <authorList>
            <person name="Heo J."/>
            <person name="Kim S.-J."/>
            <person name="Kim J.-S."/>
            <person name="Hong S.-B."/>
            <person name="Kwon S.-W."/>
        </authorList>
    </citation>
    <scope>NUCLEOTIDE SEQUENCE [LARGE SCALE GENOMIC DNA]</scope>
    <source>
        <strain evidence="6 7">F39-2</strain>
    </source>
</reference>
<dbReference type="InterPro" id="IPR005543">
    <property type="entry name" value="PASTA_dom"/>
</dbReference>
<dbReference type="Gene3D" id="3.90.1310.10">
    <property type="entry name" value="Penicillin-binding protein 2a (Domain 2)"/>
    <property type="match status" value="1"/>
</dbReference>
<dbReference type="InterPro" id="IPR050515">
    <property type="entry name" value="Beta-lactam/transpept"/>
</dbReference>
<evidence type="ECO:0000256" key="4">
    <source>
        <dbReference type="SAM" id="Phobius"/>
    </source>
</evidence>
<dbReference type="GO" id="GO:0005886">
    <property type="term" value="C:plasma membrane"/>
    <property type="evidence" value="ECO:0007669"/>
    <property type="project" value="TreeGrafter"/>
</dbReference>
<accession>A0A7L5EAH2</accession>
<keyword evidence="4" id="KW-1133">Transmembrane helix</keyword>
<feature type="domain" description="PASTA" evidence="5">
    <location>
        <begin position="640"/>
        <end position="698"/>
    </location>
</feature>
<protein>
    <submittedName>
        <fullName evidence="6">Transpeptidase family protein</fullName>
    </submittedName>
</protein>
<dbReference type="Pfam" id="PF03717">
    <property type="entry name" value="PBP_dimer"/>
    <property type="match status" value="1"/>
</dbReference>
<evidence type="ECO:0000256" key="1">
    <source>
        <dbReference type="ARBA" id="ARBA00004370"/>
    </source>
</evidence>
<evidence type="ECO:0000313" key="6">
    <source>
        <dbReference type="EMBL" id="QJD97376.1"/>
    </source>
</evidence>
<comment type="subcellular location">
    <subcellularLocation>
        <location evidence="1">Membrane</location>
    </subcellularLocation>
</comment>
<dbReference type="EMBL" id="CP051682">
    <property type="protein sequence ID" value="QJD97376.1"/>
    <property type="molecule type" value="Genomic_DNA"/>
</dbReference>
<dbReference type="InterPro" id="IPR012338">
    <property type="entry name" value="Beta-lactam/transpept-like"/>
</dbReference>
<organism evidence="6 7">
    <name type="scientific">Mucilaginibacter robiniae</name>
    <dbReference type="NCBI Taxonomy" id="2728022"/>
    <lineage>
        <taxon>Bacteria</taxon>
        <taxon>Pseudomonadati</taxon>
        <taxon>Bacteroidota</taxon>
        <taxon>Sphingobacteriia</taxon>
        <taxon>Sphingobacteriales</taxon>
        <taxon>Sphingobacteriaceae</taxon>
        <taxon>Mucilaginibacter</taxon>
    </lineage>
</organism>
<dbReference type="Proteomes" id="UP000503278">
    <property type="component" value="Chromosome"/>
</dbReference>
<dbReference type="PANTHER" id="PTHR30627:SF1">
    <property type="entry name" value="PEPTIDOGLYCAN D,D-TRANSPEPTIDASE FTSI"/>
    <property type="match status" value="1"/>
</dbReference>
<keyword evidence="2" id="KW-0378">Hydrolase</keyword>
<sequence>MSIRTNILLRVYLAFGLIVVFAFAVLFQLCHVQFGQGKKWRAMADSLSTRYVNVEAARGNIFAVDGSLLATSVPEYELHMDMLAGGIADDKIFYNKVDSLADKLSAFFGDKSSREYASILRQARRDSSRYQLIRRKVSYQELKKIRKFPIFCLGKYKGGLIIIQKNKRILPFRSLAARTIGYKNENVKNAVGLEGAYADYINGESGKRLVQRIAGGVWMPVNQDDEIAPKDGADIISTIDVNFQDVAQEALKKQLIKSQADHGTVILMEVATGEVRAVANYTKVAPDQYEEKFNYAIAGNQDPGSTFKLASYMALLEDKMVDTTTMVGTGNYQIPHHTIKDSHGSIGVVTVKKAFEESSNAAVAYLVNKSYHNDQEKFTDHLYDWKLNEKMGLQIPGEAQPVVKNPSSHSWSNAMSLPQMAYGYEMQLTPLKMLSFYNAVANNGRYVTPVFVREIRRLGQPVEKFETRVANPKLCSDETLRKLHAMLEGVVDEGTGKNIIYNPLYRIAGKTGTAQVADGNRGYKAKRQYQASFCGYFPADKPKYSLIVVINDPKNGYYGALVAGPVFREIADKVYSSDLEMHQNLPTHYVGNTEMPKVKTGNVKAVQQVYNKLGVKALYASNAMAKVPDTSNGIAPQDITYKRGTVPAVTGMGLSDALYVLGNAGYKTTVRGSGVVARQSVAGGSLMPKGSKITIELE</sequence>
<dbReference type="InterPro" id="IPR001460">
    <property type="entry name" value="PCN-bd_Tpept"/>
</dbReference>
<dbReference type="RefSeq" id="WP_169609499.1">
    <property type="nucleotide sequence ID" value="NZ_CP051682.1"/>
</dbReference>
<feature type="transmembrane region" description="Helical" evidence="4">
    <location>
        <begin position="7"/>
        <end position="29"/>
    </location>
</feature>
<proteinExistence type="predicted"/>
<dbReference type="PROSITE" id="PS51178">
    <property type="entry name" value="PASTA"/>
    <property type="match status" value="1"/>
</dbReference>
<dbReference type="InterPro" id="IPR036138">
    <property type="entry name" value="PBP_dimer_sf"/>
</dbReference>
<dbReference type="Pfam" id="PF00905">
    <property type="entry name" value="Transpeptidase"/>
    <property type="match status" value="1"/>
</dbReference>
<evidence type="ECO:0000256" key="3">
    <source>
        <dbReference type="ARBA" id="ARBA00023136"/>
    </source>
</evidence>
<dbReference type="Gene3D" id="3.40.710.10">
    <property type="entry name" value="DD-peptidase/beta-lactamase superfamily"/>
    <property type="match status" value="1"/>
</dbReference>
<dbReference type="PANTHER" id="PTHR30627">
    <property type="entry name" value="PEPTIDOGLYCAN D,D-TRANSPEPTIDASE"/>
    <property type="match status" value="1"/>
</dbReference>
<keyword evidence="2" id="KW-0645">Protease</keyword>
<dbReference type="InterPro" id="IPR005311">
    <property type="entry name" value="PBP_dimer"/>
</dbReference>
<dbReference type="SUPFAM" id="SSF54184">
    <property type="entry name" value="Penicillin-binding protein 2x (pbp-2x), c-terminal domain"/>
    <property type="match status" value="1"/>
</dbReference>
<gene>
    <name evidence="6" type="ORF">HH214_16625</name>
</gene>
<dbReference type="GO" id="GO:0008658">
    <property type="term" value="F:penicillin binding"/>
    <property type="evidence" value="ECO:0007669"/>
    <property type="project" value="InterPro"/>
</dbReference>
<evidence type="ECO:0000313" key="7">
    <source>
        <dbReference type="Proteomes" id="UP000503278"/>
    </source>
</evidence>
<keyword evidence="3 4" id="KW-0472">Membrane</keyword>